<dbReference type="PIRSF" id="PIRSF038471">
    <property type="entry name" value="MreC"/>
    <property type="match status" value="1"/>
</dbReference>
<dbReference type="RefSeq" id="WP_317330050.1">
    <property type="nucleotide sequence ID" value="NZ_JAWJZA010000006.1"/>
</dbReference>
<dbReference type="InterPro" id="IPR042175">
    <property type="entry name" value="Cell/Rod_MreC_2"/>
</dbReference>
<reference evidence="8 9" key="1">
    <citation type="submission" date="2023-10" db="EMBL/GenBank/DDBJ databases">
        <title>Veillonella sp. nov., isolated from a pig farm feces dump.</title>
        <authorList>
            <person name="Chang Y.-H."/>
        </authorList>
    </citation>
    <scope>NUCLEOTIDE SEQUENCE [LARGE SCALE GENOMIC DNA]</scope>
    <source>
        <strain evidence="8 9">YH-vei2233</strain>
    </source>
</reference>
<dbReference type="InterPro" id="IPR042177">
    <property type="entry name" value="Cell/Rod_1"/>
</dbReference>
<name>A0ABU3Z9K9_9FIRM</name>
<dbReference type="NCBIfam" id="TIGR00219">
    <property type="entry name" value="mreC"/>
    <property type="match status" value="1"/>
</dbReference>
<dbReference type="InterPro" id="IPR055342">
    <property type="entry name" value="MreC_beta-barrel_core"/>
</dbReference>
<evidence type="ECO:0000313" key="8">
    <source>
        <dbReference type="EMBL" id="MDV5088585.1"/>
    </source>
</evidence>
<sequence>MIQSDRKLVVFVAISCILLALLGYAWKQRTSIPFVTVPLEQITTPFSYGTARALSNIHTGIEVIDNAISKTLDMESVKEENAVLTQKQSNYDEVVAENIRLRQMLNFQNSHSEYDLVVASVMTRDFGAWTNTFTIDQGSNEGIEVNMAVIVPSGVVGFVTDVYPHSARVQTILDPRTAIGVIVQRPESRLSGVVKGNGNNPSEPNMVNIARDGDVLVGDKLVTSGYGGIYPKGLPVGHVETINNDAEGFVKNAIVDTNVNFHHLEEVFVITAARVGSPEKPNLQPKLVPQTQRDQVEGVKGTVAQ</sequence>
<feature type="region of interest" description="Disordered" evidence="6">
    <location>
        <begin position="279"/>
        <end position="305"/>
    </location>
</feature>
<dbReference type="EMBL" id="JAWJZB010000007">
    <property type="protein sequence ID" value="MDV5088585.1"/>
    <property type="molecule type" value="Genomic_DNA"/>
</dbReference>
<dbReference type="InterPro" id="IPR007221">
    <property type="entry name" value="MreC"/>
</dbReference>
<proteinExistence type="inferred from homology"/>
<accession>A0ABU3Z9K9</accession>
<evidence type="ECO:0000256" key="3">
    <source>
        <dbReference type="ARBA" id="ARBA00022960"/>
    </source>
</evidence>
<evidence type="ECO:0000256" key="4">
    <source>
        <dbReference type="ARBA" id="ARBA00032089"/>
    </source>
</evidence>
<evidence type="ECO:0000259" key="7">
    <source>
        <dbReference type="Pfam" id="PF04085"/>
    </source>
</evidence>
<dbReference type="PANTHER" id="PTHR34138">
    <property type="entry name" value="CELL SHAPE-DETERMINING PROTEIN MREC"/>
    <property type="match status" value="1"/>
</dbReference>
<dbReference type="Pfam" id="PF04085">
    <property type="entry name" value="MreC"/>
    <property type="match status" value="1"/>
</dbReference>
<dbReference type="PANTHER" id="PTHR34138:SF1">
    <property type="entry name" value="CELL SHAPE-DETERMINING PROTEIN MREC"/>
    <property type="match status" value="1"/>
</dbReference>
<gene>
    <name evidence="8" type="primary">mreC</name>
    <name evidence="8" type="ORF">RVY80_06990</name>
</gene>
<feature type="domain" description="Rod shape-determining protein MreC beta-barrel core" evidence="7">
    <location>
        <begin position="121"/>
        <end position="270"/>
    </location>
</feature>
<keyword evidence="3 5" id="KW-0133">Cell shape</keyword>
<evidence type="ECO:0000313" key="9">
    <source>
        <dbReference type="Proteomes" id="UP001272515"/>
    </source>
</evidence>
<keyword evidence="9" id="KW-1185">Reference proteome</keyword>
<evidence type="ECO:0000256" key="5">
    <source>
        <dbReference type="PIRNR" id="PIRNR038471"/>
    </source>
</evidence>
<evidence type="ECO:0000256" key="6">
    <source>
        <dbReference type="SAM" id="MobiDB-lite"/>
    </source>
</evidence>
<evidence type="ECO:0000256" key="1">
    <source>
        <dbReference type="ARBA" id="ARBA00009369"/>
    </source>
</evidence>
<comment type="caution">
    <text evidence="8">The sequence shown here is derived from an EMBL/GenBank/DDBJ whole genome shotgun (WGS) entry which is preliminary data.</text>
</comment>
<comment type="function">
    <text evidence="5">Involved in formation and maintenance of cell shape.</text>
</comment>
<evidence type="ECO:0000256" key="2">
    <source>
        <dbReference type="ARBA" id="ARBA00013855"/>
    </source>
</evidence>
<protein>
    <recommendedName>
        <fullName evidence="2 5">Cell shape-determining protein MreC</fullName>
    </recommendedName>
    <alternativeName>
        <fullName evidence="4 5">Cell shape protein MreC</fullName>
    </alternativeName>
</protein>
<comment type="similarity">
    <text evidence="1 5">Belongs to the MreC family.</text>
</comment>
<dbReference type="Proteomes" id="UP001272515">
    <property type="component" value="Unassembled WGS sequence"/>
</dbReference>
<dbReference type="Gene3D" id="2.40.10.340">
    <property type="entry name" value="Rod shape-determining protein MreC, domain 1"/>
    <property type="match status" value="1"/>
</dbReference>
<dbReference type="Gene3D" id="2.40.10.350">
    <property type="entry name" value="Rod shape-determining protein MreC, domain 2"/>
    <property type="match status" value="1"/>
</dbReference>
<organism evidence="8 9">
    <name type="scientific">Veillonella absiana</name>
    <dbReference type="NCBI Taxonomy" id="3079305"/>
    <lineage>
        <taxon>Bacteria</taxon>
        <taxon>Bacillati</taxon>
        <taxon>Bacillota</taxon>
        <taxon>Negativicutes</taxon>
        <taxon>Veillonellales</taxon>
        <taxon>Veillonellaceae</taxon>
        <taxon>Veillonella</taxon>
    </lineage>
</organism>